<dbReference type="PANTHER" id="PTHR42760:SF40">
    <property type="entry name" value="3-OXOACYL-[ACYL-CARRIER-PROTEIN] REDUCTASE, CHLOROPLASTIC"/>
    <property type="match status" value="1"/>
</dbReference>
<dbReference type="InterPro" id="IPR002347">
    <property type="entry name" value="SDR_fam"/>
</dbReference>
<keyword evidence="2" id="KW-0560">Oxidoreductase</keyword>
<dbReference type="EC" id="1.1.1.100" evidence="2"/>
<dbReference type="RefSeq" id="WP_185007873.1">
    <property type="nucleotide sequence ID" value="NZ_BAAAUI010000008.1"/>
</dbReference>
<evidence type="ECO:0000256" key="1">
    <source>
        <dbReference type="ARBA" id="ARBA00006484"/>
    </source>
</evidence>
<evidence type="ECO:0000313" key="2">
    <source>
        <dbReference type="EMBL" id="MBB4681360.1"/>
    </source>
</evidence>
<proteinExistence type="inferred from homology"/>
<gene>
    <name evidence="2" type="ORF">HNR67_007478</name>
</gene>
<comment type="caution">
    <text evidence="2">The sequence shown here is derived from an EMBL/GenBank/DDBJ whole genome shotgun (WGS) entry which is preliminary data.</text>
</comment>
<protein>
    <submittedName>
        <fullName evidence="2">3-oxoacyl-[acyl-carrier protein] reductase</fullName>
        <ecNumber evidence="2">1.1.1.100</ecNumber>
    </submittedName>
</protein>
<dbReference type="InterPro" id="IPR036291">
    <property type="entry name" value="NAD(P)-bd_dom_sf"/>
</dbReference>
<dbReference type="Gene3D" id="3.40.50.720">
    <property type="entry name" value="NAD(P)-binding Rossmann-like Domain"/>
    <property type="match status" value="1"/>
</dbReference>
<dbReference type="Proteomes" id="UP000533598">
    <property type="component" value="Unassembled WGS sequence"/>
</dbReference>
<dbReference type="GO" id="GO:0004316">
    <property type="term" value="F:3-oxoacyl-[acyl-carrier-protein] reductase (NADPH) activity"/>
    <property type="evidence" value="ECO:0007669"/>
    <property type="project" value="UniProtKB-EC"/>
</dbReference>
<keyword evidence="3" id="KW-1185">Reference proteome</keyword>
<accession>A0A7W7CHR8</accession>
<evidence type="ECO:0000313" key="3">
    <source>
        <dbReference type="Proteomes" id="UP000533598"/>
    </source>
</evidence>
<dbReference type="PANTHER" id="PTHR42760">
    <property type="entry name" value="SHORT-CHAIN DEHYDROGENASES/REDUCTASES FAMILY MEMBER"/>
    <property type="match status" value="1"/>
</dbReference>
<comment type="similarity">
    <text evidence="1">Belongs to the short-chain dehydrogenases/reductases (SDR) family.</text>
</comment>
<dbReference type="PRINTS" id="PR00080">
    <property type="entry name" value="SDRFAMILY"/>
</dbReference>
<dbReference type="AlphaFoldDB" id="A0A7W7CHR8"/>
<dbReference type="Pfam" id="PF13561">
    <property type="entry name" value="adh_short_C2"/>
    <property type="match status" value="1"/>
</dbReference>
<dbReference type="SUPFAM" id="SSF51735">
    <property type="entry name" value="NAD(P)-binding Rossmann-fold domains"/>
    <property type="match status" value="1"/>
</dbReference>
<dbReference type="GO" id="GO:0030497">
    <property type="term" value="P:fatty acid elongation"/>
    <property type="evidence" value="ECO:0007669"/>
    <property type="project" value="TreeGrafter"/>
</dbReference>
<dbReference type="EMBL" id="JACHMH010000001">
    <property type="protein sequence ID" value="MBB4681360.1"/>
    <property type="molecule type" value="Genomic_DNA"/>
</dbReference>
<dbReference type="PRINTS" id="PR00081">
    <property type="entry name" value="GDHRDH"/>
</dbReference>
<dbReference type="CDD" id="cd05233">
    <property type="entry name" value="SDR_c"/>
    <property type="match status" value="1"/>
</dbReference>
<sequence>MSRIVLVTGGGSGLGKAVAARFRAAEDTVFITGRDTHRLDRVAAELGVKAIPCDATDPRQVARLAGELGPDLDVLVNMAGGNTDLDGTERPGTRLEQLRGAWLANLEANLLSAVLTTEAVLDRLRPGGAIVNIGSIAAEHASTSYGAAKAALAAWTAGLSAEVGPKGLTANLISPGYHAETEFFRGQLSEERKVQLIEATHNGRAGQPADIAETTYFLASAGARHITGQTLNVNGGAHTTR</sequence>
<organism evidence="2 3">
    <name type="scientific">Crossiella cryophila</name>
    <dbReference type="NCBI Taxonomy" id="43355"/>
    <lineage>
        <taxon>Bacteria</taxon>
        <taxon>Bacillati</taxon>
        <taxon>Actinomycetota</taxon>
        <taxon>Actinomycetes</taxon>
        <taxon>Pseudonocardiales</taxon>
        <taxon>Pseudonocardiaceae</taxon>
        <taxon>Crossiella</taxon>
    </lineage>
</organism>
<dbReference type="PROSITE" id="PS00061">
    <property type="entry name" value="ADH_SHORT"/>
    <property type="match status" value="1"/>
</dbReference>
<reference evidence="2 3" key="1">
    <citation type="submission" date="2020-08" db="EMBL/GenBank/DDBJ databases">
        <title>Sequencing the genomes of 1000 actinobacteria strains.</title>
        <authorList>
            <person name="Klenk H.-P."/>
        </authorList>
    </citation>
    <scope>NUCLEOTIDE SEQUENCE [LARGE SCALE GENOMIC DNA]</scope>
    <source>
        <strain evidence="2 3">DSM 44230</strain>
    </source>
</reference>
<dbReference type="InterPro" id="IPR020904">
    <property type="entry name" value="Sc_DH/Rdtase_CS"/>
</dbReference>
<name>A0A7W7CHR8_9PSEU</name>